<dbReference type="InterPro" id="IPR019758">
    <property type="entry name" value="Pept_S26A_signal_pept_1_CS"/>
</dbReference>
<organism evidence="10 11">
    <name type="scientific">Brevundimonas intermedia</name>
    <dbReference type="NCBI Taxonomy" id="74315"/>
    <lineage>
        <taxon>Bacteria</taxon>
        <taxon>Pseudomonadati</taxon>
        <taxon>Pseudomonadota</taxon>
        <taxon>Alphaproteobacteria</taxon>
        <taxon>Caulobacterales</taxon>
        <taxon>Caulobacteraceae</taxon>
        <taxon>Brevundimonas</taxon>
    </lineage>
</organism>
<dbReference type="PANTHER" id="PTHR43390:SF1">
    <property type="entry name" value="CHLOROPLAST PROCESSING PEPTIDASE"/>
    <property type="match status" value="1"/>
</dbReference>
<evidence type="ECO:0000256" key="2">
    <source>
        <dbReference type="ARBA" id="ARBA00009370"/>
    </source>
</evidence>
<dbReference type="PROSITE" id="PS00760">
    <property type="entry name" value="SPASE_I_2"/>
    <property type="match status" value="1"/>
</dbReference>
<feature type="active site" evidence="6">
    <location>
        <position position="152"/>
    </location>
</feature>
<dbReference type="Gene3D" id="2.10.109.10">
    <property type="entry name" value="Umud Fragment, subunit A"/>
    <property type="match status" value="1"/>
</dbReference>
<keyword evidence="7" id="KW-0645">Protease</keyword>
<dbReference type="InterPro" id="IPR019533">
    <property type="entry name" value="Peptidase_S26"/>
</dbReference>
<evidence type="ECO:0000256" key="6">
    <source>
        <dbReference type="PIRSR" id="PIRSR600223-1"/>
    </source>
</evidence>
<dbReference type="OrthoDB" id="9815782at2"/>
<evidence type="ECO:0000256" key="1">
    <source>
        <dbReference type="ARBA" id="ARBA00000677"/>
    </source>
</evidence>
<evidence type="ECO:0000259" key="9">
    <source>
        <dbReference type="Pfam" id="PF10502"/>
    </source>
</evidence>
<comment type="subcellular location">
    <subcellularLocation>
        <location evidence="7">Membrane</location>
        <topology evidence="7">Single-pass type II membrane protein</topology>
    </subcellularLocation>
</comment>
<reference evidence="10 11" key="1">
    <citation type="submission" date="2019-03" db="EMBL/GenBank/DDBJ databases">
        <title>Draft genome of Brevundimonas sp. a heavy metal resistant soil bacteria.</title>
        <authorList>
            <person name="Soto J."/>
        </authorList>
    </citation>
    <scope>NUCLEOTIDE SEQUENCE [LARGE SCALE GENOMIC DNA]</scope>
    <source>
        <strain evidence="10 11">B-10</strain>
    </source>
</reference>
<dbReference type="CDD" id="cd06530">
    <property type="entry name" value="S26_SPase_I"/>
    <property type="match status" value="1"/>
</dbReference>
<dbReference type="InterPro" id="IPR000223">
    <property type="entry name" value="Pept_S26A_signal_pept_1"/>
</dbReference>
<dbReference type="SUPFAM" id="SSF51306">
    <property type="entry name" value="LexA/Signal peptidase"/>
    <property type="match status" value="1"/>
</dbReference>
<accession>A0A4Y9RTE6</accession>
<sequence length="297" mass="33227">MSEDQKPDDAKRDATPEERFAASEADAPVKSVQEPTTSNHKVYAQKPGGRDKTPSAASETGEIFKTIVFALLIAMVLRIFLFQPFTIPSASMEPNLYEGDYIVVSKWSYGFSKHSIPFSPPLFDGRIMGSAPKRGDIVVFKLPRDDKTDFIKRVIGLPGDRIQMIANKLYINDKPVQDVVVSEQEINDIFGPRPVTEVRETLPEGRSFMTQDFGPGNDLDDTPVYEVPAGHYFMMGDNRDNSIDSRVEQSSGVGMVPAENLVGKAQIILFSWKPGSSLWNPVSWFNVRLDRFFNVLK</sequence>
<keyword evidence="11" id="KW-1185">Reference proteome</keyword>
<feature type="compositionally biased region" description="Basic and acidic residues" evidence="8">
    <location>
        <begin position="1"/>
        <end position="21"/>
    </location>
</feature>
<protein>
    <recommendedName>
        <fullName evidence="4 7">Signal peptidase I</fullName>
        <ecNumber evidence="3 7">3.4.21.89</ecNumber>
    </recommendedName>
</protein>
<keyword evidence="7" id="KW-1133">Transmembrane helix</keyword>
<evidence type="ECO:0000256" key="3">
    <source>
        <dbReference type="ARBA" id="ARBA00013208"/>
    </source>
</evidence>
<dbReference type="GO" id="GO:0006465">
    <property type="term" value="P:signal peptide processing"/>
    <property type="evidence" value="ECO:0007669"/>
    <property type="project" value="InterPro"/>
</dbReference>
<feature type="transmembrane region" description="Helical" evidence="7">
    <location>
        <begin position="63"/>
        <end position="82"/>
    </location>
</feature>
<dbReference type="Pfam" id="PF10502">
    <property type="entry name" value="Peptidase_S26"/>
    <property type="match status" value="1"/>
</dbReference>
<keyword evidence="7" id="KW-0812">Transmembrane</keyword>
<evidence type="ECO:0000256" key="8">
    <source>
        <dbReference type="SAM" id="MobiDB-lite"/>
    </source>
</evidence>
<evidence type="ECO:0000313" key="11">
    <source>
        <dbReference type="Proteomes" id="UP000298216"/>
    </source>
</evidence>
<keyword evidence="7" id="KW-0472">Membrane</keyword>
<evidence type="ECO:0000313" key="10">
    <source>
        <dbReference type="EMBL" id="TFW11185.1"/>
    </source>
</evidence>
<dbReference type="InterPro" id="IPR036286">
    <property type="entry name" value="LexA/Signal_pep-like_sf"/>
</dbReference>
<dbReference type="RefSeq" id="WP_135196010.1">
    <property type="nucleotide sequence ID" value="NZ_SPVH01000007.1"/>
</dbReference>
<dbReference type="Proteomes" id="UP000298216">
    <property type="component" value="Unassembled WGS sequence"/>
</dbReference>
<comment type="similarity">
    <text evidence="2 7">Belongs to the peptidase S26 family.</text>
</comment>
<keyword evidence="5 7" id="KW-0378">Hydrolase</keyword>
<dbReference type="GO" id="GO:0016020">
    <property type="term" value="C:membrane"/>
    <property type="evidence" value="ECO:0007669"/>
    <property type="project" value="UniProtKB-SubCell"/>
</dbReference>
<gene>
    <name evidence="10" type="primary">lepB</name>
    <name evidence="10" type="ORF">EGY25_16100</name>
</gene>
<evidence type="ECO:0000256" key="4">
    <source>
        <dbReference type="ARBA" id="ARBA00019232"/>
    </source>
</evidence>
<feature type="region of interest" description="Disordered" evidence="8">
    <location>
        <begin position="1"/>
        <end position="57"/>
    </location>
</feature>
<dbReference type="NCBIfam" id="TIGR02227">
    <property type="entry name" value="sigpep_I_bact"/>
    <property type="match status" value="1"/>
</dbReference>
<name>A0A4Y9RTE6_9CAUL</name>
<dbReference type="GO" id="GO:0009003">
    <property type="term" value="F:signal peptidase activity"/>
    <property type="evidence" value="ECO:0007669"/>
    <property type="project" value="UniProtKB-EC"/>
</dbReference>
<proteinExistence type="inferred from homology"/>
<evidence type="ECO:0000256" key="7">
    <source>
        <dbReference type="RuleBase" id="RU362042"/>
    </source>
</evidence>
<dbReference type="AlphaFoldDB" id="A0A4Y9RTE6"/>
<feature type="active site" evidence="6">
    <location>
        <position position="91"/>
    </location>
</feature>
<dbReference type="PANTHER" id="PTHR43390">
    <property type="entry name" value="SIGNAL PEPTIDASE I"/>
    <property type="match status" value="1"/>
</dbReference>
<dbReference type="InterPro" id="IPR019757">
    <property type="entry name" value="Pept_S26A_signal_pept_1_Lys-AS"/>
</dbReference>
<comment type="caution">
    <text evidence="10">The sequence shown here is derived from an EMBL/GenBank/DDBJ whole genome shotgun (WGS) entry which is preliminary data.</text>
</comment>
<dbReference type="PRINTS" id="PR00727">
    <property type="entry name" value="LEADERPTASE"/>
</dbReference>
<dbReference type="EMBL" id="SPVH01000007">
    <property type="protein sequence ID" value="TFW11185.1"/>
    <property type="molecule type" value="Genomic_DNA"/>
</dbReference>
<evidence type="ECO:0000256" key="5">
    <source>
        <dbReference type="ARBA" id="ARBA00022801"/>
    </source>
</evidence>
<dbReference type="GO" id="GO:0004252">
    <property type="term" value="F:serine-type endopeptidase activity"/>
    <property type="evidence" value="ECO:0007669"/>
    <property type="project" value="InterPro"/>
</dbReference>
<dbReference type="PROSITE" id="PS00761">
    <property type="entry name" value="SPASE_I_3"/>
    <property type="match status" value="1"/>
</dbReference>
<dbReference type="EC" id="3.4.21.89" evidence="3 7"/>
<feature type="domain" description="Peptidase S26" evidence="9">
    <location>
        <begin position="62"/>
        <end position="269"/>
    </location>
</feature>
<comment type="catalytic activity">
    <reaction evidence="1 7">
        <text>Cleavage of hydrophobic, N-terminal signal or leader sequences from secreted and periplasmic proteins.</text>
        <dbReference type="EC" id="3.4.21.89"/>
    </reaction>
</comment>